<feature type="region of interest" description="Disordered" evidence="1">
    <location>
        <begin position="1705"/>
        <end position="1845"/>
    </location>
</feature>
<feature type="compositionally biased region" description="Basic and acidic residues" evidence="1">
    <location>
        <begin position="2309"/>
        <end position="2339"/>
    </location>
</feature>
<keyword evidence="3" id="KW-1185">Reference proteome</keyword>
<proteinExistence type="predicted"/>
<feature type="region of interest" description="Disordered" evidence="1">
    <location>
        <begin position="1608"/>
        <end position="1628"/>
    </location>
</feature>
<feature type="compositionally biased region" description="Acidic residues" evidence="1">
    <location>
        <begin position="1719"/>
        <end position="1728"/>
    </location>
</feature>
<feature type="compositionally biased region" description="Basic residues" evidence="1">
    <location>
        <begin position="269"/>
        <end position="279"/>
    </location>
</feature>
<feature type="compositionally biased region" description="Polar residues" evidence="1">
    <location>
        <begin position="841"/>
        <end position="851"/>
    </location>
</feature>
<feature type="compositionally biased region" description="Acidic residues" evidence="1">
    <location>
        <begin position="1736"/>
        <end position="1747"/>
    </location>
</feature>
<organism evidence="2 3">
    <name type="scientific">Tetraparma gracilis</name>
    <dbReference type="NCBI Taxonomy" id="2962635"/>
    <lineage>
        <taxon>Eukaryota</taxon>
        <taxon>Sar</taxon>
        <taxon>Stramenopiles</taxon>
        <taxon>Ochrophyta</taxon>
        <taxon>Bolidophyceae</taxon>
        <taxon>Parmales</taxon>
        <taxon>Triparmaceae</taxon>
        <taxon>Tetraparma</taxon>
    </lineage>
</organism>
<feature type="region of interest" description="Disordered" evidence="1">
    <location>
        <begin position="1135"/>
        <end position="1244"/>
    </location>
</feature>
<gene>
    <name evidence="2" type="ORF">TeGR_g6110</name>
</gene>
<sequence length="2762" mass="299458">MSPLLTFPPSSPPLTSSCYSPPTSELLLLTVSHLLVYNLRRPSPSSPAAPSDFRLPLRKKIRVPIELAPSPPAGTVPPPPSVCVSSAGTVACVAYTSSLFLLSLPSSCALYHVSLSPGLLVSQALFLEGTSLLLTTGAVSSGKNAGKHQASVWNLTGEDPHQPPPAHAPSLNASGEQKAPLSLVSSVTSPVPFLGAHALPPFAAPEGAALPVPHVLLADARRRVRLLSCEAGAMRQQALYALPPPPAALLPDAFLEEEERLATEERERGKPKRKARKGQKMSSQTSSRLHIPETARCAALFLLPPSDPNCAGEGRSSADLLLGLGAAVAMFKVHGDGKATTAGLEEPVLDVGGGAGGGLVAVTQGIGEYKARGVEIGGGEARMSPPVPIGVPSAAGRITCLHFPPPTAPPSSPYLASLASGDLSLLDPSHRQLFLCRPPSVEPSPSPPTAGDVVPLTKVHAKAPGASMLVLSGRKDGTISSSPVVYIGHRGAASTPVPFAAIVVTASGLVRAYAPKIDSAAPSSSNDWALSGFLQSPANDTVTTATLLSDHLLLLGHSSGLLSVYDVPVSTNGTLRTVRAPRFSAKAHKSAIAHVSFSPPSKSHACLALLAVAGGCVSRWGLTHSELQLRAFHSFACAPLSCAHVVPGEGERDARVVAASGRRILEVEKSTFREVFGKAGYKEYWSCPSDGTPHTHDPTRLVGASLPLTKKQTNLPFHDASQEVSLTCISKERKPTPFLKVLEDNIPTDAPPLAPDDQSATSRPPPTSAPTTSLVTTGQRTSTAVARGSAIPDEPYKPVYVDRPKTSSSTELLRRRPGTSKKTLTFGSSPPREEPPPTADPSIQWNTTSKARFSVKVRPWTAADEKSKQKNIAAANQSQDMGGSLLDHNFGTNDPSSPTPLSASLQNSTTTPVPTGRSSPISISATVPSPSYNMPTGSLQQSVLSSSSRLKSAGASLPRSTPFPRPATVHTQSPPKRPFIVEVDRPTTKAKKERHRYNTDYAMYNMGGIKGAEGIGFALPRGYADERRKMKEGEFQRKDVRQKELRQKVEGRKVWEALEMKAVTGAAVGEGGMLMLDCTGTSAFANGGGEEEREEYDDSEDDDFEDGFEITEDVKEVMNEFAELCGIVVEDDEVEKEEELFGGDFVEPVPVEATEGEVEPSPSVSAEPPPSVSAAPSPSPSPSPSPPPSHAPSPAPSVSEPPPPASPALSVSLSRSPSPAASEAEPNSPTSMMSDFSNPSLASSKTSKTLRLFREVNKPFQGLRIDKLRSWRVLQQALDRREITDVKIKDMLKIIQRDIPFNPKKLSMRPKNKISFNQFLEFKNVVGEFLRELRKPPDFFADLFETTHHTLSVMINCSRAGTAVVCVVKRGAPAPSNEAMQMCVEGTLPPKTVSYAIAPTTQDDDLVIEVQGLHHSSKYDVYVYAQHPNGEPLPPPSDLTKPSGSSDEVIKESLISVVTEKPPEPDIVVPWEEMDPDEQTTELLAVIKDKKVKAFAKDRHVVVPISKDATAPEELARERWITFQDWWAFEKQARRAFCIRELTFAAKNKEIRKDAADDGCALVDDDWHSINPASDYNKNKHQFSDIENAERWLRWKAFCLWYRGYDGDEVPESSSSEEESEYEYEEVEEGGVVEVEVLDAGEEKKEDAPAPAPAGLAGMASMFGAPKSPTPASPTLPVSPPPIAAPPLIASAPPPVAVTAASFEVAPSPSNSAKSERSEEVEEEAPVEEEWKPPADDLEEDDEEDAEVVAATAPAPAHAPAPAPVVEEEKKEDAPPPKALLGMFGGSKPAAAAETEPPAPAEAAAEEAAEPAKPQTETTLTGQMAAAGMAGSMRKKLKKKKSKKNMATLKKAAKTNARLKFLGGKSAAIDKAVAKVEEMVNVTSDFEAQESGAKPKLRGMALLKMKTKALMMSRKLAQLKGSLKNVPAAGAVSAEDLADVDLFEEVDMTKFEPEPVDDRPPTPPPPPLPFFTVWTTMPDDVKLAELKLACMDPDVLCAAAVAGIQIPEMEDSEATFVSRKDIWDKFRAWYTNNEERDPSAAPLDSKSKRELLKEGGEAKTQEKKKKEPPKIAEPRQVFGRNEAAAAAKDEAIKAEYKQDPGAPSIEFRNWYNASATATARRNPFLLRLAKRMEDMRRTTVVLREYVVPTPPLFQVVTTPIREGPPPMERRVRLFGSRYPETFTWDEVDQWYEEGTDGYKELVAEEEQLIEAEREAVVKRRQRALLKSEIEREKHETQICMWEDHRSDLMRIAANEMNRSRDFFTGATVLQTDYAFYSGLPKDKESYEKLGEGKFKKGTGLMNEDEFSDDKERQKAEGEARARRKEEEARKRELDAKRQEELDKKRAIEEERTARIRKTADQRKRIIQELADLKESRRLAALKKEQDALDEAARIEREAAEKAQREADEARERERRKRALEEAERWKAERERDLEKGREAAERDEMALEEMLSKEERERFIKLCQERQTRKEILEYAYLTPSDTGDVDPYEASMLWGGPVAFKSKTRRKHKDVYSIPDEDYIMEFPESTGEVKVDYGLSAKFLTMMGVPGNMAERSVKESRPRTVGMGMTGGTGSRSTKMRTLRSLKRLKKSTNGLGAGAGAGVLGLKKGAGVTETGGMQDMGIGVPTSPIRTPRGAGEGGRSPIGSPEGGPADFRLTTGDGFIGGGRGGGGGKVLSPLLSRSMTAGALRAAGGLGAVDRPMTSSQKIQKRAIKRLQKAEKVQTLENTAFVNKDLLGHSLGGKKASITFVKREKPRKERVEFK</sequence>
<protein>
    <submittedName>
        <fullName evidence="2">Uncharacterized protein</fullName>
    </submittedName>
</protein>
<evidence type="ECO:0000313" key="3">
    <source>
        <dbReference type="Proteomes" id="UP001165060"/>
    </source>
</evidence>
<dbReference type="InterPro" id="IPR051425">
    <property type="entry name" value="Formin_Homology"/>
</dbReference>
<feature type="region of interest" description="Disordered" evidence="1">
    <location>
        <begin position="743"/>
        <end position="976"/>
    </location>
</feature>
<feature type="compositionally biased region" description="Basic residues" evidence="1">
    <location>
        <begin position="1833"/>
        <end position="1844"/>
    </location>
</feature>
<feature type="region of interest" description="Disordered" evidence="1">
    <location>
        <begin position="2615"/>
        <end position="2649"/>
    </location>
</feature>
<dbReference type="EMBL" id="BRYB01000186">
    <property type="protein sequence ID" value="GMI24825.1"/>
    <property type="molecule type" value="Genomic_DNA"/>
</dbReference>
<accession>A0ABQ6MEX6</accession>
<feature type="compositionally biased region" description="Pro residues" evidence="1">
    <location>
        <begin position="1668"/>
        <end position="1679"/>
    </location>
</feature>
<feature type="compositionally biased region" description="Low complexity" evidence="1">
    <location>
        <begin position="1207"/>
        <end position="1229"/>
    </location>
</feature>
<evidence type="ECO:0000256" key="1">
    <source>
        <dbReference type="SAM" id="MobiDB-lite"/>
    </source>
</evidence>
<name>A0ABQ6MEX6_9STRA</name>
<feature type="compositionally biased region" description="Polar residues" evidence="1">
    <location>
        <begin position="774"/>
        <end position="784"/>
    </location>
</feature>
<feature type="region of interest" description="Disordered" evidence="1">
    <location>
        <begin position="2552"/>
        <end position="2579"/>
    </location>
</feature>
<comment type="caution">
    <text evidence="2">The sequence shown here is derived from an EMBL/GenBank/DDBJ whole genome shotgun (WGS) entry which is preliminary data.</text>
</comment>
<feature type="region of interest" description="Disordered" evidence="1">
    <location>
        <begin position="260"/>
        <end position="289"/>
    </location>
</feature>
<feature type="region of interest" description="Disordered" evidence="1">
    <location>
        <begin position="1642"/>
        <end position="1679"/>
    </location>
</feature>
<feature type="compositionally biased region" description="Basic and acidic residues" evidence="1">
    <location>
        <begin position="2054"/>
        <end position="2073"/>
    </location>
</feature>
<feature type="region of interest" description="Disordered" evidence="1">
    <location>
        <begin position="155"/>
        <end position="175"/>
    </location>
</feature>
<dbReference type="PANTHER" id="PTHR45725:SF1">
    <property type="entry name" value="DISHEVELLED ASSOCIATED ACTIVATOR OF MORPHOGENESIS, ISOFORM D"/>
    <property type="match status" value="1"/>
</dbReference>
<evidence type="ECO:0000313" key="2">
    <source>
        <dbReference type="EMBL" id="GMI24825.1"/>
    </source>
</evidence>
<feature type="compositionally biased region" description="Low complexity" evidence="1">
    <location>
        <begin position="937"/>
        <end position="957"/>
    </location>
</feature>
<feature type="compositionally biased region" description="Polar residues" evidence="1">
    <location>
        <begin position="1230"/>
        <end position="1244"/>
    </location>
</feature>
<dbReference type="Proteomes" id="UP001165060">
    <property type="component" value="Unassembled WGS sequence"/>
</dbReference>
<reference evidence="2 3" key="1">
    <citation type="journal article" date="2023" name="Commun. Biol.">
        <title>Genome analysis of Parmales, the sister group of diatoms, reveals the evolutionary specialization of diatoms from phago-mixotrophs to photoautotrophs.</title>
        <authorList>
            <person name="Ban H."/>
            <person name="Sato S."/>
            <person name="Yoshikawa S."/>
            <person name="Yamada K."/>
            <person name="Nakamura Y."/>
            <person name="Ichinomiya M."/>
            <person name="Sato N."/>
            <person name="Blanc-Mathieu R."/>
            <person name="Endo H."/>
            <person name="Kuwata A."/>
            <person name="Ogata H."/>
        </authorList>
    </citation>
    <scope>NUCLEOTIDE SEQUENCE [LARGE SCALE GENOMIC DNA]</scope>
</reference>
<feature type="compositionally biased region" description="Acidic residues" evidence="1">
    <location>
        <begin position="1089"/>
        <end position="1105"/>
    </location>
</feature>
<feature type="compositionally biased region" description="Pro residues" evidence="1">
    <location>
        <begin position="1167"/>
        <end position="1206"/>
    </location>
</feature>
<feature type="region of interest" description="Disordered" evidence="1">
    <location>
        <begin position="2297"/>
        <end position="2339"/>
    </location>
</feature>
<feature type="region of interest" description="Disordered" evidence="1">
    <location>
        <begin position="2054"/>
        <end position="2075"/>
    </location>
</feature>
<feature type="compositionally biased region" description="Basic and acidic residues" evidence="1">
    <location>
        <begin position="794"/>
        <end position="805"/>
    </location>
</feature>
<feature type="region of interest" description="Disordered" evidence="1">
    <location>
        <begin position="1083"/>
        <end position="1105"/>
    </location>
</feature>
<feature type="compositionally biased region" description="Polar residues" evidence="1">
    <location>
        <begin position="890"/>
        <end position="936"/>
    </location>
</feature>
<dbReference type="PANTHER" id="PTHR45725">
    <property type="entry name" value="FORMIN HOMOLOGY 2 FAMILY MEMBER"/>
    <property type="match status" value="1"/>
</dbReference>